<keyword evidence="3" id="KW-1185">Reference proteome</keyword>
<feature type="compositionally biased region" description="Low complexity" evidence="1">
    <location>
        <begin position="219"/>
        <end position="242"/>
    </location>
</feature>
<feature type="region of interest" description="Disordered" evidence="1">
    <location>
        <begin position="219"/>
        <end position="272"/>
    </location>
</feature>
<gene>
    <name evidence="2" type="ORF">EYC80_010826</name>
</gene>
<comment type="caution">
    <text evidence="2">The sequence shown here is derived from an EMBL/GenBank/DDBJ whole genome shotgun (WGS) entry which is preliminary data.</text>
</comment>
<dbReference type="Proteomes" id="UP000326757">
    <property type="component" value="Unassembled WGS sequence"/>
</dbReference>
<dbReference type="EMBL" id="VIGI01000017">
    <property type="protein sequence ID" value="KAB8290393.1"/>
    <property type="molecule type" value="Genomic_DNA"/>
</dbReference>
<feature type="region of interest" description="Disordered" evidence="1">
    <location>
        <begin position="295"/>
        <end position="329"/>
    </location>
</feature>
<sequence length="329" mass="36636">MEDENETSNVQLTSSEHEHLIEERSGKMSPITESCEETTPNTPVNVSSGNLTPEGDSSDLDLQSDHSPSNEIHDIEVNQQTPDRNTVENESKERNFPKSFDLALQLSRTDSPDSELFERKLSESEISDVNSIEVENTQSLETSPQPIEIDIPEQSGSSPEPIEIDITEQSDILTELPGIPDHEPQDHSGSDADNECSDDETPRALGEWQLRQLAENALEIALEASTPKPSSPSSSNSNTCKPRTPLPERVWRPSTTDPTQANKPKCPPCERKKKRFDCLGNPPCNECSKRNMTAEQCASYAPVRRRGKRRMQDDDGMVTQKGGKRGKRR</sequence>
<feature type="compositionally biased region" description="Basic and acidic residues" evidence="1">
    <location>
        <begin position="15"/>
        <end position="26"/>
    </location>
</feature>
<evidence type="ECO:0000256" key="1">
    <source>
        <dbReference type="SAM" id="MobiDB-lite"/>
    </source>
</evidence>
<name>A0A5N6JS86_MONLA</name>
<reference evidence="2 3" key="1">
    <citation type="submission" date="2019-06" db="EMBL/GenBank/DDBJ databases">
        <title>Genome Sequence of the Brown Rot Fungal Pathogen Monilinia laxa.</title>
        <authorList>
            <person name="De Miccolis Angelini R.M."/>
            <person name="Landi L."/>
            <person name="Abate D."/>
            <person name="Pollastro S."/>
            <person name="Romanazzi G."/>
            <person name="Faretra F."/>
        </authorList>
    </citation>
    <scope>NUCLEOTIDE SEQUENCE [LARGE SCALE GENOMIC DNA]</scope>
    <source>
        <strain evidence="2 3">Mlax316</strain>
    </source>
</reference>
<feature type="region of interest" description="Disordered" evidence="1">
    <location>
        <begin position="1"/>
        <end position="207"/>
    </location>
</feature>
<feature type="compositionally biased region" description="Polar residues" evidence="1">
    <location>
        <begin position="253"/>
        <end position="262"/>
    </location>
</feature>
<protein>
    <recommendedName>
        <fullName evidence="4">Zn(2)-C6 fungal-type domain-containing protein</fullName>
    </recommendedName>
</protein>
<evidence type="ECO:0000313" key="3">
    <source>
        <dbReference type="Proteomes" id="UP000326757"/>
    </source>
</evidence>
<organism evidence="2 3">
    <name type="scientific">Monilinia laxa</name>
    <name type="common">Brown rot fungus</name>
    <name type="synonym">Sclerotinia laxa</name>
    <dbReference type="NCBI Taxonomy" id="61186"/>
    <lineage>
        <taxon>Eukaryota</taxon>
        <taxon>Fungi</taxon>
        <taxon>Dikarya</taxon>
        <taxon>Ascomycota</taxon>
        <taxon>Pezizomycotina</taxon>
        <taxon>Leotiomycetes</taxon>
        <taxon>Helotiales</taxon>
        <taxon>Sclerotiniaceae</taxon>
        <taxon>Monilinia</taxon>
    </lineage>
</organism>
<accession>A0A5N6JS86</accession>
<evidence type="ECO:0000313" key="2">
    <source>
        <dbReference type="EMBL" id="KAB8290393.1"/>
    </source>
</evidence>
<feature type="compositionally biased region" description="Basic and acidic residues" evidence="1">
    <location>
        <begin position="180"/>
        <end position="190"/>
    </location>
</feature>
<feature type="compositionally biased region" description="Polar residues" evidence="1">
    <location>
        <begin position="127"/>
        <end position="145"/>
    </location>
</feature>
<evidence type="ECO:0008006" key="4">
    <source>
        <dbReference type="Google" id="ProtNLM"/>
    </source>
</evidence>
<dbReference type="AlphaFoldDB" id="A0A5N6JS86"/>
<feature type="compositionally biased region" description="Polar residues" evidence="1">
    <location>
        <begin position="37"/>
        <end position="51"/>
    </location>
</feature>
<dbReference type="OrthoDB" id="3543779at2759"/>
<feature type="compositionally biased region" description="Basic and acidic residues" evidence="1">
    <location>
        <begin position="85"/>
        <end position="96"/>
    </location>
</feature>
<proteinExistence type="predicted"/>